<dbReference type="GO" id="GO:0010181">
    <property type="term" value="F:FMN binding"/>
    <property type="evidence" value="ECO:0007669"/>
    <property type="project" value="InterPro"/>
</dbReference>
<sequence length="665" mass="72945">MTDFRHSFTPFKIGSETIKNRYCLAPMGNSHTMDATGAHTPDSMEYFVERARGGFGLLYTGAYFSDLEVDANPTDPLLKVDSPLNHPVAFRASSMELNERISVYGAKMFAQITLGVGRNYLNMKAPSKIEVFGHPGVMAEALTKEEIKLKVDYAVKAAQLMQQSGFAGVEVHSIHWGYLLDQFALANSNHRTDEYGGSLENRLRISREVVEGIKAACGQDFPVTMRFSIKSYLKKSGKASLDGSEEYGRTIEEGIEICRLLESYGYDALNVDTGMYESYYYATPPMYLERGYMINFVKDVKKAINIPLLTGSHMNDPVKAEQAVKDGITDGIVIGRAAIADPEYPRKLQRNDAEAIRPCISCNIACIHRHLFAGVGFSCAVNPVASRELRYALKPNFNSKQIVVVGGGVAGMEAARSATLRGHKVILFEQKNQLGGHLVPGGSHQFKQQVGALNQWYQQELGKLDVEIHLEEKATVDTLAKINPDAVILASGSTSITPPIQGVDEPIVYSSIEALNNPEKIGENVLIIGGGLVGCEIALEYSRENKNVTIVENLPEILLSKGAPVPYPNKLMLSDLLLESQVAIWTNHQLTNITADGGFVSHNESKEATFIKADSIILAVGFTSNVEIASQLTSVPYDIYQIGDERNVSTIQSAIWDAYEVARSI</sequence>
<evidence type="ECO:0000256" key="3">
    <source>
        <dbReference type="ARBA" id="ARBA00011048"/>
    </source>
</evidence>
<dbReference type="EMBL" id="JAEEGA010000002">
    <property type="protein sequence ID" value="MBP1040328.1"/>
    <property type="molecule type" value="Genomic_DNA"/>
</dbReference>
<dbReference type="PANTHER" id="PTHR42917:SF2">
    <property type="entry name" value="2,4-DIENOYL-COA REDUCTASE [(2E)-ENOYL-COA-PRODUCING]"/>
    <property type="match status" value="1"/>
</dbReference>
<name>A0A940PCQ0_9ENTE</name>
<feature type="domain" description="FAD/NAD(P)-binding" evidence="11">
    <location>
        <begin position="401"/>
        <end position="631"/>
    </location>
</feature>
<proteinExistence type="inferred from homology"/>
<dbReference type="PANTHER" id="PTHR42917">
    <property type="entry name" value="2,4-DIENOYL-COA REDUCTASE"/>
    <property type="match status" value="1"/>
</dbReference>
<keyword evidence="5" id="KW-0288">FMN</keyword>
<evidence type="ECO:0000259" key="11">
    <source>
        <dbReference type="Pfam" id="PF07992"/>
    </source>
</evidence>
<keyword evidence="4" id="KW-0285">Flavoprotein</keyword>
<dbReference type="GO" id="GO:0051536">
    <property type="term" value="F:iron-sulfur cluster binding"/>
    <property type="evidence" value="ECO:0007669"/>
    <property type="project" value="UniProtKB-KW"/>
</dbReference>
<evidence type="ECO:0000256" key="4">
    <source>
        <dbReference type="ARBA" id="ARBA00022630"/>
    </source>
</evidence>
<dbReference type="Gene3D" id="3.20.20.70">
    <property type="entry name" value="Aldolase class I"/>
    <property type="match status" value="1"/>
</dbReference>
<comment type="similarity">
    <text evidence="3">In the N-terminal section; belongs to the NADH:flavin oxidoreductase/NADH oxidase family.</text>
</comment>
<comment type="cofactor">
    <cofactor evidence="1">
        <name>FMN</name>
        <dbReference type="ChEBI" id="CHEBI:58210"/>
    </cofactor>
</comment>
<evidence type="ECO:0000256" key="1">
    <source>
        <dbReference type="ARBA" id="ARBA00001917"/>
    </source>
</evidence>
<dbReference type="PRINTS" id="PR00368">
    <property type="entry name" value="FADPNR"/>
</dbReference>
<organism evidence="12 13">
    <name type="scientific">Vagococcus allomyrinae</name>
    <dbReference type="NCBI Taxonomy" id="2794353"/>
    <lineage>
        <taxon>Bacteria</taxon>
        <taxon>Bacillati</taxon>
        <taxon>Bacillota</taxon>
        <taxon>Bacilli</taxon>
        <taxon>Lactobacillales</taxon>
        <taxon>Enterococcaceae</taxon>
        <taxon>Vagococcus</taxon>
    </lineage>
</organism>
<reference evidence="12" key="1">
    <citation type="submission" date="2020-12" db="EMBL/GenBank/DDBJ databases">
        <title>Vagococcus allomyrinae sp. nov. and Enterococcus lavae sp. nov., isolated from the larvae of Allomyrina dichotoma.</title>
        <authorList>
            <person name="Lee S.D."/>
        </authorList>
    </citation>
    <scope>NUCLEOTIDE SEQUENCE</scope>
    <source>
        <strain evidence="12">BWB3-3</strain>
    </source>
</reference>
<dbReference type="Gene3D" id="3.40.50.720">
    <property type="entry name" value="NAD(P)-binding Rossmann-like Domain"/>
    <property type="match status" value="1"/>
</dbReference>
<dbReference type="SUPFAM" id="SSF51395">
    <property type="entry name" value="FMN-linked oxidoreductases"/>
    <property type="match status" value="1"/>
</dbReference>
<protein>
    <submittedName>
        <fullName evidence="12">FAD-dependent oxidoreductase</fullName>
    </submittedName>
</protein>
<evidence type="ECO:0000256" key="6">
    <source>
        <dbReference type="ARBA" id="ARBA00022723"/>
    </source>
</evidence>
<dbReference type="InterPro" id="IPR051793">
    <property type="entry name" value="NADH:flavin_oxidoreductase"/>
</dbReference>
<evidence type="ECO:0000256" key="2">
    <source>
        <dbReference type="ARBA" id="ARBA00001966"/>
    </source>
</evidence>
<evidence type="ECO:0000256" key="7">
    <source>
        <dbReference type="ARBA" id="ARBA00023002"/>
    </source>
</evidence>
<dbReference type="InterPro" id="IPR036188">
    <property type="entry name" value="FAD/NAD-bd_sf"/>
</dbReference>
<dbReference type="AlphaFoldDB" id="A0A940PCQ0"/>
<keyword evidence="13" id="KW-1185">Reference proteome</keyword>
<evidence type="ECO:0000256" key="5">
    <source>
        <dbReference type="ARBA" id="ARBA00022643"/>
    </source>
</evidence>
<evidence type="ECO:0000313" key="13">
    <source>
        <dbReference type="Proteomes" id="UP000674938"/>
    </source>
</evidence>
<keyword evidence="6" id="KW-0479">Metal-binding</keyword>
<comment type="caution">
    <text evidence="12">The sequence shown here is derived from an EMBL/GenBank/DDBJ whole genome shotgun (WGS) entry which is preliminary data.</text>
</comment>
<keyword evidence="7" id="KW-0560">Oxidoreductase</keyword>
<evidence type="ECO:0000259" key="10">
    <source>
        <dbReference type="Pfam" id="PF00724"/>
    </source>
</evidence>
<evidence type="ECO:0000256" key="8">
    <source>
        <dbReference type="ARBA" id="ARBA00023004"/>
    </source>
</evidence>
<dbReference type="Pfam" id="PF07992">
    <property type="entry name" value="Pyr_redox_2"/>
    <property type="match status" value="1"/>
</dbReference>
<dbReference type="RefSeq" id="WP_209525220.1">
    <property type="nucleotide sequence ID" value="NZ_JAEEGA010000002.1"/>
</dbReference>
<dbReference type="Gene3D" id="3.50.50.60">
    <property type="entry name" value="FAD/NAD(P)-binding domain"/>
    <property type="match status" value="1"/>
</dbReference>
<dbReference type="SUPFAM" id="SSF51905">
    <property type="entry name" value="FAD/NAD(P)-binding domain"/>
    <property type="match status" value="1"/>
</dbReference>
<dbReference type="GO" id="GO:0016491">
    <property type="term" value="F:oxidoreductase activity"/>
    <property type="evidence" value="ECO:0007669"/>
    <property type="project" value="UniProtKB-KW"/>
</dbReference>
<dbReference type="Proteomes" id="UP000674938">
    <property type="component" value="Unassembled WGS sequence"/>
</dbReference>
<dbReference type="InterPro" id="IPR001155">
    <property type="entry name" value="OxRdtase_FMN_N"/>
</dbReference>
<accession>A0A940PCQ0</accession>
<evidence type="ECO:0000256" key="9">
    <source>
        <dbReference type="ARBA" id="ARBA00023014"/>
    </source>
</evidence>
<dbReference type="Pfam" id="PF00724">
    <property type="entry name" value="Oxidored_FMN"/>
    <property type="match status" value="1"/>
</dbReference>
<feature type="domain" description="NADH:flavin oxidoreductase/NADH oxidase N-terminal" evidence="10">
    <location>
        <begin position="8"/>
        <end position="351"/>
    </location>
</feature>
<gene>
    <name evidence="12" type="ORF">I6N95_04805</name>
</gene>
<evidence type="ECO:0000313" key="12">
    <source>
        <dbReference type="EMBL" id="MBP1040328.1"/>
    </source>
</evidence>
<keyword evidence="8" id="KW-0408">Iron</keyword>
<keyword evidence="9" id="KW-0411">Iron-sulfur</keyword>
<dbReference type="InterPro" id="IPR023753">
    <property type="entry name" value="FAD/NAD-binding_dom"/>
</dbReference>
<dbReference type="InterPro" id="IPR013785">
    <property type="entry name" value="Aldolase_TIM"/>
</dbReference>
<comment type="cofactor">
    <cofactor evidence="2">
        <name>[4Fe-4S] cluster</name>
        <dbReference type="ChEBI" id="CHEBI:49883"/>
    </cofactor>
</comment>
<dbReference type="GO" id="GO:0046872">
    <property type="term" value="F:metal ion binding"/>
    <property type="evidence" value="ECO:0007669"/>
    <property type="project" value="UniProtKB-KW"/>
</dbReference>